<dbReference type="AlphaFoldDB" id="A0A1B4FRR8"/>
<dbReference type="RefSeq" id="WP_066492286.1">
    <property type="nucleotide sequence ID" value="NZ_CP013388.1"/>
</dbReference>
<evidence type="ECO:0000313" key="2">
    <source>
        <dbReference type="EMBL" id="AOJ06375.1"/>
    </source>
</evidence>
<gene>
    <name evidence="2" type="ORF">WS71_02825</name>
</gene>
<feature type="compositionally biased region" description="Low complexity" evidence="1">
    <location>
        <begin position="108"/>
        <end position="125"/>
    </location>
</feature>
<feature type="compositionally biased region" description="Pro residues" evidence="1">
    <location>
        <begin position="94"/>
        <end position="107"/>
    </location>
</feature>
<dbReference type="Proteomes" id="UP000067711">
    <property type="component" value="Chromosome 2"/>
</dbReference>
<proteinExistence type="predicted"/>
<reference evidence="2 3" key="1">
    <citation type="submission" date="2015-12" db="EMBL/GenBank/DDBJ databases">
        <title>Diversity of Burkholderia near neighbor genomes.</title>
        <authorList>
            <person name="Sahl J."/>
            <person name="Wagner D."/>
            <person name="Keim P."/>
        </authorList>
    </citation>
    <scope>NUCLEOTIDE SEQUENCE [LARGE SCALE GENOMIC DNA]</scope>
    <source>
        <strain evidence="2 3">BDU8</strain>
    </source>
</reference>
<evidence type="ECO:0000313" key="3">
    <source>
        <dbReference type="Proteomes" id="UP000067711"/>
    </source>
</evidence>
<protein>
    <submittedName>
        <fullName evidence="2">Uncharacterized protein</fullName>
    </submittedName>
</protein>
<dbReference type="EMBL" id="CP013388">
    <property type="protein sequence ID" value="AOJ06375.1"/>
    <property type="molecule type" value="Genomic_DNA"/>
</dbReference>
<sequence>MSHGTPITNSNVVNVQFGEREKLVEYVTPHQKRIIARLVERIVEATEEEPLEVWRKVLARAGAPKAKLILKSAYIDVEEYLVEWLGRATQMPAAAPPAASPAAPPVASPGAAAAPAAPGAPSAPATSWQSEVSSPVHLAACPHCEANRWAAASARFNMKVAVGVLGGAALAIAFLGYKAHDATNALYALRAESTGCTFEGRPYAVGSIIDNPSAPDIECIRPAMDRVPEWQTLKPSRVTRR</sequence>
<name>A0A1B4FRR8_9BURK</name>
<evidence type="ECO:0000256" key="1">
    <source>
        <dbReference type="SAM" id="MobiDB-lite"/>
    </source>
</evidence>
<feature type="region of interest" description="Disordered" evidence="1">
    <location>
        <begin position="94"/>
        <end position="128"/>
    </location>
</feature>
<organism evidence="2 3">
    <name type="scientific">Burkholderia mayonis</name>
    <dbReference type="NCBI Taxonomy" id="1385591"/>
    <lineage>
        <taxon>Bacteria</taxon>
        <taxon>Pseudomonadati</taxon>
        <taxon>Pseudomonadota</taxon>
        <taxon>Betaproteobacteria</taxon>
        <taxon>Burkholderiales</taxon>
        <taxon>Burkholderiaceae</taxon>
        <taxon>Burkholderia</taxon>
        <taxon>pseudomallei group</taxon>
    </lineage>
</organism>
<accession>A0A1B4FRR8</accession>